<reference evidence="2" key="1">
    <citation type="journal article" date="2019" name="Environ. Microbiol.">
        <title>Fungal ecological strategies reflected in gene transcription - a case study of two litter decomposers.</title>
        <authorList>
            <person name="Barbi F."/>
            <person name="Kohler A."/>
            <person name="Barry K."/>
            <person name="Baskaran P."/>
            <person name="Daum C."/>
            <person name="Fauchery L."/>
            <person name="Ihrmark K."/>
            <person name="Kuo A."/>
            <person name="LaButti K."/>
            <person name="Lipzen A."/>
            <person name="Morin E."/>
            <person name="Grigoriev I.V."/>
            <person name="Henrissat B."/>
            <person name="Lindahl B."/>
            <person name="Martin F."/>
        </authorList>
    </citation>
    <scope>NUCLEOTIDE SEQUENCE</scope>
    <source>
        <strain evidence="2">JB14</strain>
    </source>
</reference>
<name>A0A6A4HWE6_9AGAR</name>
<dbReference type="Proteomes" id="UP000799118">
    <property type="component" value="Unassembled WGS sequence"/>
</dbReference>
<dbReference type="InterPro" id="IPR036047">
    <property type="entry name" value="F-box-like_dom_sf"/>
</dbReference>
<keyword evidence="3" id="KW-1185">Reference proteome</keyword>
<dbReference type="SMART" id="SM00256">
    <property type="entry name" value="FBOX"/>
    <property type="match status" value="1"/>
</dbReference>
<dbReference type="OrthoDB" id="3174109at2759"/>
<dbReference type="Gene3D" id="1.20.1280.50">
    <property type="match status" value="1"/>
</dbReference>
<dbReference type="SUPFAM" id="SSF81383">
    <property type="entry name" value="F-box domain"/>
    <property type="match status" value="1"/>
</dbReference>
<dbReference type="Pfam" id="PF12937">
    <property type="entry name" value="F-box-like"/>
    <property type="match status" value="1"/>
</dbReference>
<protein>
    <recommendedName>
        <fullName evidence="1">F-box domain-containing protein</fullName>
    </recommendedName>
</protein>
<sequence>MPLTENAFFDALPTEIIIRIFTELDARSLLRCKLVCKRLRDIIGETAGLIYIIALAIAGQQDGRISSSSAVERLEMLRIHQAHWAELRWSKKSEYPMQAIHNGIWKLCGNILAHLDIDGNLNFVQIPSAYRNIPEREWTVMVSPRRIRDFGIDPGQDLLVLLRRVTGPLHRIWIQTMSTAEKHPLAIGSGVIDYCHSFRRRTSYSIEISLDYVGILFHGYNDAVEGELIIWEWKTGCKKLHLASIGLQSFCFLSERHVLLSLLTSLGADNRVELLVVDFEQEGPVRQACPDVTHGLKLPLPAFEGSVHLDFLTTKSYPPPSWAPFSDLDVPFHIAQEERLLVMSLWMRKNTLVDHLILVVPHCTLLSRIDLSGPILNSSPLAWDAWGPTGSRMMHYRPNQDSDSPACDIYGTKYLISECRSSKFIVHLFDFNQCALKSAISKGHKISEMDIFDITMGSLECDSSLCVTAPSIFQAGDIFREEVRTYLPYRWMAKEISVTSSSACGTMFSEDSIIVVYFDESTDTGGYHIFSF</sequence>
<dbReference type="AlphaFoldDB" id="A0A6A4HWE6"/>
<dbReference type="EMBL" id="ML769434">
    <property type="protein sequence ID" value="KAE9402526.1"/>
    <property type="molecule type" value="Genomic_DNA"/>
</dbReference>
<evidence type="ECO:0000313" key="3">
    <source>
        <dbReference type="Proteomes" id="UP000799118"/>
    </source>
</evidence>
<evidence type="ECO:0000313" key="2">
    <source>
        <dbReference type="EMBL" id="KAE9402526.1"/>
    </source>
</evidence>
<evidence type="ECO:0000259" key="1">
    <source>
        <dbReference type="PROSITE" id="PS50181"/>
    </source>
</evidence>
<accession>A0A6A4HWE6</accession>
<dbReference type="PROSITE" id="PS50181">
    <property type="entry name" value="FBOX"/>
    <property type="match status" value="1"/>
</dbReference>
<proteinExistence type="predicted"/>
<feature type="domain" description="F-box" evidence="1">
    <location>
        <begin position="6"/>
        <end position="54"/>
    </location>
</feature>
<dbReference type="CDD" id="cd09917">
    <property type="entry name" value="F-box_SF"/>
    <property type="match status" value="1"/>
</dbReference>
<gene>
    <name evidence="2" type="ORF">BT96DRAFT_991162</name>
</gene>
<organism evidence="2 3">
    <name type="scientific">Gymnopus androsaceus JB14</name>
    <dbReference type="NCBI Taxonomy" id="1447944"/>
    <lineage>
        <taxon>Eukaryota</taxon>
        <taxon>Fungi</taxon>
        <taxon>Dikarya</taxon>
        <taxon>Basidiomycota</taxon>
        <taxon>Agaricomycotina</taxon>
        <taxon>Agaricomycetes</taxon>
        <taxon>Agaricomycetidae</taxon>
        <taxon>Agaricales</taxon>
        <taxon>Marasmiineae</taxon>
        <taxon>Omphalotaceae</taxon>
        <taxon>Gymnopus</taxon>
    </lineage>
</organism>
<dbReference type="InterPro" id="IPR001810">
    <property type="entry name" value="F-box_dom"/>
</dbReference>